<feature type="domain" description="Winged helix-turn helix" evidence="1">
    <location>
        <begin position="127"/>
        <end position="162"/>
    </location>
</feature>
<accession>A0A563VUE4</accession>
<evidence type="ECO:0000313" key="2">
    <source>
        <dbReference type="EMBL" id="VEP15092.1"/>
    </source>
</evidence>
<reference evidence="2 3" key="1">
    <citation type="submission" date="2019-01" db="EMBL/GenBank/DDBJ databases">
        <authorList>
            <person name="Brito A."/>
        </authorList>
    </citation>
    <scope>NUCLEOTIDE SEQUENCE [LARGE SCALE GENOMIC DNA]</scope>
    <source>
        <strain evidence="2">1</strain>
    </source>
</reference>
<proteinExistence type="predicted"/>
<name>A0A563VUE4_9CYAN</name>
<dbReference type="RefSeq" id="WP_144873882.1">
    <property type="nucleotide sequence ID" value="NZ_LR214047.1"/>
</dbReference>
<dbReference type="Pfam" id="PF13592">
    <property type="entry name" value="HTH_33"/>
    <property type="match status" value="1"/>
</dbReference>
<gene>
    <name evidence="2" type="ORF">H1P_3070007</name>
</gene>
<keyword evidence="3" id="KW-1185">Reference proteome</keyword>
<evidence type="ECO:0000313" key="3">
    <source>
        <dbReference type="Proteomes" id="UP000320055"/>
    </source>
</evidence>
<dbReference type="OrthoDB" id="484211at2"/>
<dbReference type="AlphaFoldDB" id="A0A563VUE4"/>
<dbReference type="InterPro" id="IPR025959">
    <property type="entry name" value="Winged_HTH_dom"/>
</dbReference>
<evidence type="ECO:0000259" key="1">
    <source>
        <dbReference type="Pfam" id="PF13592"/>
    </source>
</evidence>
<dbReference type="InterPro" id="IPR009057">
    <property type="entry name" value="Homeodomain-like_sf"/>
</dbReference>
<sequence>MSQKDFLDNKYQESKTVGKYLTPFQRELLQKSWQQDLSDKQRQRIQIMLLADEGKTQAQICQELGCCQATARHWITMARINQAHHWKSNPIGRPVTVNEEYLQRLKELVTKKPQEVNVPNKEYKYPFKRWTAQKLSQHLNIEFGIEITPQHLNRLLKEMGLSTRQKPPLEEEINLSSKGIQISNLESFSLVDASEIWNFNPIKIN</sequence>
<dbReference type="Pfam" id="PF13384">
    <property type="entry name" value="HTH_23"/>
    <property type="match status" value="1"/>
</dbReference>
<protein>
    <recommendedName>
        <fullName evidence="1">Winged helix-turn helix domain-containing protein</fullName>
    </recommendedName>
</protein>
<dbReference type="EMBL" id="CAACVJ010000232">
    <property type="protein sequence ID" value="VEP15092.1"/>
    <property type="molecule type" value="Genomic_DNA"/>
</dbReference>
<dbReference type="Proteomes" id="UP000320055">
    <property type="component" value="Unassembled WGS sequence"/>
</dbReference>
<dbReference type="SUPFAM" id="SSF46689">
    <property type="entry name" value="Homeodomain-like"/>
    <property type="match status" value="1"/>
</dbReference>
<organism evidence="2 3">
    <name type="scientific">Hyella patelloides LEGE 07179</name>
    <dbReference type="NCBI Taxonomy" id="945734"/>
    <lineage>
        <taxon>Bacteria</taxon>
        <taxon>Bacillati</taxon>
        <taxon>Cyanobacteriota</taxon>
        <taxon>Cyanophyceae</taxon>
        <taxon>Pleurocapsales</taxon>
        <taxon>Hyellaceae</taxon>
        <taxon>Hyella</taxon>
    </lineage>
</organism>